<dbReference type="HOGENOM" id="CLU_2393807_0_0_9"/>
<evidence type="ECO:0000313" key="1">
    <source>
        <dbReference type="EMBL" id="CDN38808.1"/>
    </source>
</evidence>
<reference evidence="1" key="1">
    <citation type="submission" date="2014-01" db="EMBL/GenBank/DDBJ databases">
        <title>Draft genome sequence of highly nematicidal Bacillus thuringiensis DB27.</title>
        <authorList>
            <person name="Iatsenko I."/>
            <person name="Pickard D."/>
            <person name="Corton C."/>
            <person name="Dougan G."/>
            <person name="Sommer R.J."/>
        </authorList>
    </citation>
    <scope>NUCLEOTIDE SEQUENCE [LARGE SCALE GENOMIC DNA]</scope>
    <source>
        <strain evidence="1">DB27</strain>
    </source>
</reference>
<gene>
    <name evidence="1" type="ORF">BTDB27_005150</name>
</gene>
<sequence>MKGVMERVDQKLRSRIRVIIWKQVESTEETNQIACSTRDSGERSEGINLLSKGLPIYRVIESCSKSHLKSKTKEEGSPFFFRTLSKSSHCNIN</sequence>
<accession>W8YBD7</accession>
<dbReference type="AlphaFoldDB" id="W8YBD7"/>
<reference evidence="1" key="2">
    <citation type="submission" date="2014-01" db="EMBL/GenBank/DDBJ databases">
        <authorList>
            <person name="Aslett M."/>
        </authorList>
    </citation>
    <scope>NUCLEOTIDE SEQUENCE [LARGE SCALE GENOMIC DNA]</scope>
    <source>
        <strain evidence="1">DB27</strain>
    </source>
</reference>
<proteinExistence type="predicted"/>
<dbReference type="Proteomes" id="UP000030682">
    <property type="component" value="Unassembled WGS sequence"/>
</dbReference>
<name>W8YBD7_BACTU</name>
<protein>
    <submittedName>
        <fullName evidence="1">Uncharacterized protein</fullName>
    </submittedName>
</protein>
<organism evidence="1">
    <name type="scientific">Bacillus thuringiensis DB27</name>
    <dbReference type="NCBI Taxonomy" id="1431339"/>
    <lineage>
        <taxon>Bacteria</taxon>
        <taxon>Bacillati</taxon>
        <taxon>Bacillota</taxon>
        <taxon>Bacilli</taxon>
        <taxon>Bacillales</taxon>
        <taxon>Bacillaceae</taxon>
        <taxon>Bacillus</taxon>
        <taxon>Bacillus cereus group</taxon>
    </lineage>
</organism>
<dbReference type="EMBL" id="HG810020">
    <property type="protein sequence ID" value="CDN38808.1"/>
    <property type="molecule type" value="Genomic_DNA"/>
</dbReference>